<reference evidence="2 3" key="1">
    <citation type="submission" date="2006-03" db="EMBL/GenBank/DDBJ databases">
        <authorList>
            <person name="Bartlett D.H."/>
            <person name="Valle G."/>
            <person name="Lauro F.M."/>
            <person name="Vezzi A."/>
            <person name="Simonato F."/>
            <person name="Eloe E."/>
            <person name="Vitulo N."/>
            <person name="Stratton T.K."/>
            <person name="D'angelo M."/>
            <person name="Ferriera S."/>
            <person name="Johnson J."/>
            <person name="Kravitz S."/>
            <person name="Beeson K."/>
            <person name="Sutton G."/>
            <person name="Rogers Y."/>
            <person name="Friedman R."/>
            <person name="Frazier M."/>
            <person name="Venter J.C."/>
        </authorList>
    </citation>
    <scope>NUCLEOTIDE SEQUENCE [LARGE SCALE GENOMIC DNA]</scope>
    <source>
        <strain evidence="2 3">3TCK</strain>
    </source>
</reference>
<evidence type="ECO:0000256" key="1">
    <source>
        <dbReference type="SAM" id="Phobius"/>
    </source>
</evidence>
<dbReference type="EMBL" id="AAPH01000002">
    <property type="protein sequence ID" value="EAS45140.1"/>
    <property type="molecule type" value="Genomic_DNA"/>
</dbReference>
<evidence type="ECO:0000313" key="3">
    <source>
        <dbReference type="Proteomes" id="UP000003789"/>
    </source>
</evidence>
<keyword evidence="1" id="KW-0472">Membrane</keyword>
<accession>Q1Z8G8</accession>
<organism evidence="2 3">
    <name type="scientific">Photobacterium profundum 3TCK</name>
    <dbReference type="NCBI Taxonomy" id="314280"/>
    <lineage>
        <taxon>Bacteria</taxon>
        <taxon>Pseudomonadati</taxon>
        <taxon>Pseudomonadota</taxon>
        <taxon>Gammaproteobacteria</taxon>
        <taxon>Vibrionales</taxon>
        <taxon>Vibrionaceae</taxon>
        <taxon>Photobacterium</taxon>
    </lineage>
</organism>
<feature type="transmembrane region" description="Helical" evidence="1">
    <location>
        <begin position="15"/>
        <end position="33"/>
    </location>
</feature>
<name>Q1Z8G8_9GAMM</name>
<keyword evidence="1" id="KW-1133">Transmembrane helix</keyword>
<feature type="transmembrane region" description="Helical" evidence="1">
    <location>
        <begin position="106"/>
        <end position="128"/>
    </location>
</feature>
<dbReference type="RefSeq" id="WP_006232259.1">
    <property type="nucleotide sequence ID" value="NZ_CH724135.1"/>
</dbReference>
<proteinExistence type="predicted"/>
<dbReference type="HOGENOM" id="CLU_1863320_0_0_6"/>
<dbReference type="AlphaFoldDB" id="Q1Z8G8"/>
<evidence type="ECO:0000313" key="2">
    <source>
        <dbReference type="EMBL" id="EAS45140.1"/>
    </source>
</evidence>
<gene>
    <name evidence="2" type="ORF">P3TCK_21690</name>
</gene>
<sequence>MVSFSLTHNALKQRVTSFVILLVMMLLVCMKSVPSSSINQTNDTFSAVPVFDLKAPLSTENFDAIAGFSSIDKTTEFKNTSPVPTGTCQLLDHLVRSCSEVKTDNYLAVILLSFSLLLTLCMACRFYLHWQPCSPALPQYRTHLHNCVFLE</sequence>
<comment type="caution">
    <text evidence="2">The sequence shown here is derived from an EMBL/GenBank/DDBJ whole genome shotgun (WGS) entry which is preliminary data.</text>
</comment>
<keyword evidence="1" id="KW-0812">Transmembrane</keyword>
<protein>
    <submittedName>
        <fullName evidence="2">Uncharacterized protein</fullName>
    </submittedName>
</protein>
<dbReference type="Proteomes" id="UP000003789">
    <property type="component" value="Unassembled WGS sequence"/>
</dbReference>